<keyword evidence="11" id="KW-1185">Reference proteome</keyword>
<evidence type="ECO:0000256" key="7">
    <source>
        <dbReference type="ARBA" id="ARBA00023136"/>
    </source>
</evidence>
<organism evidence="10 11">
    <name type="scientific">Saccharicrinis carchari</name>
    <dbReference type="NCBI Taxonomy" id="1168039"/>
    <lineage>
        <taxon>Bacteria</taxon>
        <taxon>Pseudomonadati</taxon>
        <taxon>Bacteroidota</taxon>
        <taxon>Bacteroidia</taxon>
        <taxon>Marinilabiliales</taxon>
        <taxon>Marinilabiliaceae</taxon>
        <taxon>Saccharicrinis</taxon>
    </lineage>
</organism>
<evidence type="ECO:0000313" key="11">
    <source>
        <dbReference type="Proteomes" id="UP000319040"/>
    </source>
</evidence>
<dbReference type="GO" id="GO:0016757">
    <property type="term" value="F:glycosyltransferase activity"/>
    <property type="evidence" value="ECO:0007669"/>
    <property type="project" value="UniProtKB-KW"/>
</dbReference>
<dbReference type="OrthoDB" id="9815829at2"/>
<evidence type="ECO:0000256" key="1">
    <source>
        <dbReference type="ARBA" id="ARBA00022475"/>
    </source>
</evidence>
<feature type="domain" description="Glycosyltransferase 2-like" evidence="9">
    <location>
        <begin position="4"/>
        <end position="157"/>
    </location>
</feature>
<dbReference type="PANTHER" id="PTHR48090:SF3">
    <property type="entry name" value="UNDECAPRENYL-PHOSPHATE 4-DEOXY-4-FORMAMIDO-L-ARABINOSE TRANSFERASE"/>
    <property type="match status" value="1"/>
</dbReference>
<accession>A0A521B3B4</accession>
<evidence type="ECO:0000256" key="4">
    <source>
        <dbReference type="ARBA" id="ARBA00022692"/>
    </source>
</evidence>
<dbReference type="CDD" id="cd04187">
    <property type="entry name" value="DPM1_like_bac"/>
    <property type="match status" value="1"/>
</dbReference>
<evidence type="ECO:0000259" key="9">
    <source>
        <dbReference type="Pfam" id="PF00535"/>
    </source>
</evidence>
<dbReference type="Pfam" id="PF00535">
    <property type="entry name" value="Glycos_transf_2"/>
    <property type="match status" value="1"/>
</dbReference>
<keyword evidence="3 10" id="KW-0808">Transferase</keyword>
<feature type="transmembrane region" description="Helical" evidence="8">
    <location>
        <begin position="266"/>
        <end position="291"/>
    </location>
</feature>
<dbReference type="RefSeq" id="WP_142531989.1">
    <property type="nucleotide sequence ID" value="NZ_FXTB01000001.1"/>
</dbReference>
<dbReference type="PANTHER" id="PTHR48090">
    <property type="entry name" value="UNDECAPRENYL-PHOSPHATE 4-DEOXY-4-FORMAMIDO-L-ARABINOSE TRANSFERASE-RELATED"/>
    <property type="match status" value="1"/>
</dbReference>
<dbReference type="SUPFAM" id="SSF53448">
    <property type="entry name" value="Nucleotide-diphospho-sugar transferases"/>
    <property type="match status" value="1"/>
</dbReference>
<dbReference type="InterPro" id="IPR001173">
    <property type="entry name" value="Glyco_trans_2-like"/>
</dbReference>
<dbReference type="GO" id="GO:0009103">
    <property type="term" value="P:lipopolysaccharide biosynthetic process"/>
    <property type="evidence" value="ECO:0007669"/>
    <property type="project" value="UniProtKB-KW"/>
</dbReference>
<keyword evidence="7 8" id="KW-0472">Membrane</keyword>
<sequence length="311" mass="34954">MKISVVIPVYNEQDNIAPLVQQVYDALKPSEYDFETILINDGSRDGTVEAIKKQKDKNVVLIDLRKNYGQCPALKAGIDYATGDVIATLDGDLQNDPADLVRMMDVMRKTDCDVVTGIRAQRKDDMFLRKIPSKIANSLVRKVSHTKIIDNGCAIKVFKSHIAKDIPLYGEMHRFIAILAINEGARVEQINVNHRARVSGESKYGLSRTFKVISDLILMRFTNKYAQKPMHFLGPIGAGSFVLGLLLMVYLLVLKIMGEDIWGRPLIFAAIVFLLGGFQLIMTGITLDLLMRTNHESQQKKIYKVRNSQTI</sequence>
<feature type="transmembrane region" description="Helical" evidence="8">
    <location>
        <begin position="232"/>
        <end position="254"/>
    </location>
</feature>
<keyword evidence="2" id="KW-0328">Glycosyltransferase</keyword>
<dbReference type="GO" id="GO:0005886">
    <property type="term" value="C:plasma membrane"/>
    <property type="evidence" value="ECO:0007669"/>
    <property type="project" value="TreeGrafter"/>
</dbReference>
<gene>
    <name evidence="10" type="ORF">SAMN06265379_101645</name>
</gene>
<evidence type="ECO:0000256" key="6">
    <source>
        <dbReference type="ARBA" id="ARBA00022989"/>
    </source>
</evidence>
<reference evidence="10 11" key="1">
    <citation type="submission" date="2017-05" db="EMBL/GenBank/DDBJ databases">
        <authorList>
            <person name="Varghese N."/>
            <person name="Submissions S."/>
        </authorList>
    </citation>
    <scope>NUCLEOTIDE SEQUENCE [LARGE SCALE GENOMIC DNA]</scope>
    <source>
        <strain evidence="10 11">DSM 27040</strain>
    </source>
</reference>
<keyword evidence="5" id="KW-0448">Lipopolysaccharide biosynthesis</keyword>
<evidence type="ECO:0000256" key="8">
    <source>
        <dbReference type="SAM" id="Phobius"/>
    </source>
</evidence>
<evidence type="ECO:0000256" key="2">
    <source>
        <dbReference type="ARBA" id="ARBA00022676"/>
    </source>
</evidence>
<dbReference type="EMBL" id="FXTB01000001">
    <property type="protein sequence ID" value="SMO41511.1"/>
    <property type="molecule type" value="Genomic_DNA"/>
</dbReference>
<dbReference type="InterPro" id="IPR029044">
    <property type="entry name" value="Nucleotide-diphossugar_trans"/>
</dbReference>
<evidence type="ECO:0000256" key="3">
    <source>
        <dbReference type="ARBA" id="ARBA00022679"/>
    </source>
</evidence>
<dbReference type="AlphaFoldDB" id="A0A521B3B4"/>
<keyword evidence="1" id="KW-1003">Cell membrane</keyword>
<evidence type="ECO:0000313" key="10">
    <source>
        <dbReference type="EMBL" id="SMO41511.1"/>
    </source>
</evidence>
<protein>
    <submittedName>
        <fullName evidence="10">Glycosyltransferase involved in cell wall bisynthesis</fullName>
    </submittedName>
</protein>
<evidence type="ECO:0000256" key="5">
    <source>
        <dbReference type="ARBA" id="ARBA00022985"/>
    </source>
</evidence>
<dbReference type="InterPro" id="IPR050256">
    <property type="entry name" value="Glycosyltransferase_2"/>
</dbReference>
<keyword evidence="4 8" id="KW-0812">Transmembrane</keyword>
<name>A0A521B3B4_SACCC</name>
<dbReference type="Proteomes" id="UP000319040">
    <property type="component" value="Unassembled WGS sequence"/>
</dbReference>
<proteinExistence type="predicted"/>
<dbReference type="Gene3D" id="3.90.550.10">
    <property type="entry name" value="Spore Coat Polysaccharide Biosynthesis Protein SpsA, Chain A"/>
    <property type="match status" value="1"/>
</dbReference>
<keyword evidence="6 8" id="KW-1133">Transmembrane helix</keyword>